<name>A0A9D3AY05_9FIRM</name>
<dbReference type="Pfam" id="PF07009">
    <property type="entry name" value="NusG_II"/>
    <property type="match status" value="1"/>
</dbReference>
<evidence type="ECO:0000313" key="2">
    <source>
        <dbReference type="EMBL" id="KAF1085542.1"/>
    </source>
</evidence>
<reference evidence="2" key="1">
    <citation type="submission" date="2016-02" db="EMBL/GenBank/DDBJ databases">
        <title>Draft Genome Sequence of Sporotomaculum syntrophicum Strain FB, a Syntrophic Benzoate Degrader.</title>
        <authorList>
            <person name="Nobu M.K."/>
            <person name="Narihiro T."/>
            <person name="Qiu Y.-L."/>
            <person name="Ohashi A."/>
            <person name="Liu W.-T."/>
            <person name="Yuji S."/>
        </authorList>
    </citation>
    <scope>NUCLEOTIDE SEQUENCE</scope>
    <source>
        <strain evidence="2">FB</strain>
    </source>
</reference>
<dbReference type="Gene3D" id="2.60.320.10">
    <property type="entry name" value="N-utilization substance G protein NusG, insert domain"/>
    <property type="match status" value="1"/>
</dbReference>
<keyword evidence="3" id="KW-1185">Reference proteome</keyword>
<dbReference type="AlphaFoldDB" id="A0A9D3AY05"/>
<dbReference type="CDD" id="cd09846">
    <property type="entry name" value="DUF1312"/>
    <property type="match status" value="1"/>
</dbReference>
<sequence length="129" mass="14370">MNRVNKLIYAILAILIIGSFIGVAVYEQMLKGQAPVAVIYKDKQIFQRVYLTKSINKQINVRDSDGHYNLVEIKDGQVRVKEADCPNKLCIKAGWLNKPGQMAVCIPNRVSVVIEGAAEEAQQPDAHSF</sequence>
<comment type="caution">
    <text evidence="2">The sequence shown here is derived from an EMBL/GenBank/DDBJ whole genome shotgun (WGS) entry which is preliminary data.</text>
</comment>
<dbReference type="InterPro" id="IPR038690">
    <property type="entry name" value="NusG_2_sf"/>
</dbReference>
<gene>
    <name evidence="2" type="ORF">SPSYN_01685</name>
</gene>
<protein>
    <recommendedName>
        <fullName evidence="4">NusG domain-containing protein</fullName>
    </recommendedName>
</protein>
<feature type="transmembrane region" description="Helical" evidence="1">
    <location>
        <begin position="7"/>
        <end position="26"/>
    </location>
</feature>
<proteinExistence type="predicted"/>
<organism evidence="2 3">
    <name type="scientific">Sporotomaculum syntrophicum</name>
    <dbReference type="NCBI Taxonomy" id="182264"/>
    <lineage>
        <taxon>Bacteria</taxon>
        <taxon>Bacillati</taxon>
        <taxon>Bacillota</taxon>
        <taxon>Clostridia</taxon>
        <taxon>Eubacteriales</taxon>
        <taxon>Desulfallaceae</taxon>
        <taxon>Sporotomaculum</taxon>
    </lineage>
</organism>
<evidence type="ECO:0000256" key="1">
    <source>
        <dbReference type="SAM" id="Phobius"/>
    </source>
</evidence>
<accession>A0A9D3AY05</accession>
<dbReference type="RefSeq" id="WP_161821992.1">
    <property type="nucleotide sequence ID" value="NZ_LSRS01000003.1"/>
</dbReference>
<keyword evidence="1" id="KW-1133">Transmembrane helix</keyword>
<keyword evidence="1" id="KW-0472">Membrane</keyword>
<dbReference type="OrthoDB" id="47603at2"/>
<keyword evidence="1" id="KW-0812">Transmembrane</keyword>
<evidence type="ECO:0000313" key="3">
    <source>
        <dbReference type="Proteomes" id="UP000798488"/>
    </source>
</evidence>
<dbReference type="EMBL" id="LSRS01000003">
    <property type="protein sequence ID" value="KAF1085542.1"/>
    <property type="molecule type" value="Genomic_DNA"/>
</dbReference>
<dbReference type="Proteomes" id="UP000798488">
    <property type="component" value="Unassembled WGS sequence"/>
</dbReference>
<evidence type="ECO:0008006" key="4">
    <source>
        <dbReference type="Google" id="ProtNLM"/>
    </source>
</evidence>